<reference evidence="2" key="1">
    <citation type="journal article" date="2023" name="Mol. Phylogenet. Evol.">
        <title>Genome-scale phylogeny and comparative genomics of the fungal order Sordariales.</title>
        <authorList>
            <person name="Hensen N."/>
            <person name="Bonometti L."/>
            <person name="Westerberg I."/>
            <person name="Brannstrom I.O."/>
            <person name="Guillou S."/>
            <person name="Cros-Aarteil S."/>
            <person name="Calhoun S."/>
            <person name="Haridas S."/>
            <person name="Kuo A."/>
            <person name="Mondo S."/>
            <person name="Pangilinan J."/>
            <person name="Riley R."/>
            <person name="LaButti K."/>
            <person name="Andreopoulos B."/>
            <person name="Lipzen A."/>
            <person name="Chen C."/>
            <person name="Yan M."/>
            <person name="Daum C."/>
            <person name="Ng V."/>
            <person name="Clum A."/>
            <person name="Steindorff A."/>
            <person name="Ohm R.A."/>
            <person name="Martin F."/>
            <person name="Silar P."/>
            <person name="Natvig D.O."/>
            <person name="Lalanne C."/>
            <person name="Gautier V."/>
            <person name="Ament-Velasquez S.L."/>
            <person name="Kruys A."/>
            <person name="Hutchinson M.I."/>
            <person name="Powell A.J."/>
            <person name="Barry K."/>
            <person name="Miller A.N."/>
            <person name="Grigoriev I.V."/>
            <person name="Debuchy R."/>
            <person name="Gladieux P."/>
            <person name="Hiltunen Thoren M."/>
            <person name="Johannesson H."/>
        </authorList>
    </citation>
    <scope>NUCLEOTIDE SEQUENCE</scope>
    <source>
        <strain evidence="2">FGSC 1904</strain>
    </source>
</reference>
<dbReference type="AlphaFoldDB" id="A0AAE0NX61"/>
<keyword evidence="3" id="KW-1185">Reference proteome</keyword>
<name>A0AAE0NX61_SORBR</name>
<proteinExistence type="predicted"/>
<evidence type="ECO:0000256" key="1">
    <source>
        <dbReference type="SAM" id="MobiDB-lite"/>
    </source>
</evidence>
<dbReference type="EMBL" id="JAUTDP010000014">
    <property type="protein sequence ID" value="KAK3389085.1"/>
    <property type="molecule type" value="Genomic_DNA"/>
</dbReference>
<protein>
    <submittedName>
        <fullName evidence="2">Uncharacterized protein</fullName>
    </submittedName>
</protein>
<comment type="caution">
    <text evidence="2">The sequence shown here is derived from an EMBL/GenBank/DDBJ whole genome shotgun (WGS) entry which is preliminary data.</text>
</comment>
<feature type="region of interest" description="Disordered" evidence="1">
    <location>
        <begin position="1"/>
        <end position="55"/>
    </location>
</feature>
<sequence>MQSSPTSFLLRHRARSSHLQPQKVLSLANPPPSPFPEQQGDRRYRARRPSFVGIQ</sequence>
<organism evidence="2 3">
    <name type="scientific">Sordaria brevicollis</name>
    <dbReference type="NCBI Taxonomy" id="83679"/>
    <lineage>
        <taxon>Eukaryota</taxon>
        <taxon>Fungi</taxon>
        <taxon>Dikarya</taxon>
        <taxon>Ascomycota</taxon>
        <taxon>Pezizomycotina</taxon>
        <taxon>Sordariomycetes</taxon>
        <taxon>Sordariomycetidae</taxon>
        <taxon>Sordariales</taxon>
        <taxon>Sordariaceae</taxon>
        <taxon>Sordaria</taxon>
    </lineage>
</organism>
<evidence type="ECO:0000313" key="3">
    <source>
        <dbReference type="Proteomes" id="UP001281003"/>
    </source>
</evidence>
<evidence type="ECO:0000313" key="2">
    <source>
        <dbReference type="EMBL" id="KAK3389085.1"/>
    </source>
</evidence>
<dbReference type="Proteomes" id="UP001281003">
    <property type="component" value="Unassembled WGS sequence"/>
</dbReference>
<gene>
    <name evidence="2" type="ORF">B0T20DRAFT_94082</name>
</gene>
<accession>A0AAE0NX61</accession>
<reference evidence="2" key="2">
    <citation type="submission" date="2023-07" db="EMBL/GenBank/DDBJ databases">
        <authorList>
            <consortium name="Lawrence Berkeley National Laboratory"/>
            <person name="Haridas S."/>
            <person name="Hensen N."/>
            <person name="Bonometti L."/>
            <person name="Westerberg I."/>
            <person name="Brannstrom I.O."/>
            <person name="Guillou S."/>
            <person name="Cros-Aarteil S."/>
            <person name="Calhoun S."/>
            <person name="Kuo A."/>
            <person name="Mondo S."/>
            <person name="Pangilinan J."/>
            <person name="Riley R."/>
            <person name="LaButti K."/>
            <person name="Andreopoulos B."/>
            <person name="Lipzen A."/>
            <person name="Chen C."/>
            <person name="Yanf M."/>
            <person name="Daum C."/>
            <person name="Ng V."/>
            <person name="Clum A."/>
            <person name="Steindorff A."/>
            <person name="Ohm R."/>
            <person name="Martin F."/>
            <person name="Silar P."/>
            <person name="Natvig D."/>
            <person name="Lalanne C."/>
            <person name="Gautier V."/>
            <person name="Ament-velasquez S.L."/>
            <person name="Kruys A."/>
            <person name="Hutchinson M.I."/>
            <person name="Powell A.J."/>
            <person name="Barry K."/>
            <person name="Miller A.N."/>
            <person name="Grigoriev I.V."/>
            <person name="Debuchy R."/>
            <person name="Gladieux P."/>
            <person name="Thoren M.H."/>
            <person name="Johannesson H."/>
        </authorList>
    </citation>
    <scope>NUCLEOTIDE SEQUENCE</scope>
    <source>
        <strain evidence="2">FGSC 1904</strain>
    </source>
</reference>